<evidence type="ECO:0000313" key="2">
    <source>
        <dbReference type="EMBL" id="MCM3716187.1"/>
    </source>
</evidence>
<dbReference type="EMBL" id="JAMBOL010000030">
    <property type="protein sequence ID" value="MCM3716187.1"/>
    <property type="molecule type" value="Genomic_DNA"/>
</dbReference>
<feature type="domain" description="AraC effector-binding" evidence="1">
    <location>
        <begin position="1"/>
        <end position="151"/>
    </location>
</feature>
<protein>
    <submittedName>
        <fullName evidence="2">GyrI-like domain-containing protein</fullName>
    </submittedName>
</protein>
<dbReference type="Proteomes" id="UP001139179">
    <property type="component" value="Unassembled WGS sequence"/>
</dbReference>
<proteinExistence type="predicted"/>
<dbReference type="AlphaFoldDB" id="A0A9X2DVA2"/>
<evidence type="ECO:0000259" key="1">
    <source>
        <dbReference type="SMART" id="SM00871"/>
    </source>
</evidence>
<dbReference type="InterPro" id="IPR029442">
    <property type="entry name" value="GyrI-like"/>
</dbReference>
<reference evidence="2" key="1">
    <citation type="submission" date="2022-05" db="EMBL/GenBank/DDBJ databases">
        <title>Comparative Genomics of Spacecraft Associated Microbes.</title>
        <authorList>
            <person name="Tran M.T."/>
            <person name="Wright A."/>
            <person name="Seuylemezian A."/>
            <person name="Eisen J."/>
            <person name="Coil D."/>
        </authorList>
    </citation>
    <scope>NUCLEOTIDE SEQUENCE</scope>
    <source>
        <strain evidence="2">214.1.1</strain>
    </source>
</reference>
<sequence>MEIQVVTLENLYVVGFAWSGPYANSSEIPLLFSQFEQRLAEIEAPVTTEWIYAPFHSRETEFTYYVTLAVDELWTMPSGMTGFQIPGKSYAKATHQGPAAEVTATYRTMFSWIKENGYRQNPSALTIERYDRSRDNASKEYLQYDIYLPLQKKD</sequence>
<keyword evidence="3" id="KW-1185">Reference proteome</keyword>
<organism evidence="2 3">
    <name type="scientific">Halalkalibacter oceani</name>
    <dbReference type="NCBI Taxonomy" id="1653776"/>
    <lineage>
        <taxon>Bacteria</taxon>
        <taxon>Bacillati</taxon>
        <taxon>Bacillota</taxon>
        <taxon>Bacilli</taxon>
        <taxon>Bacillales</taxon>
        <taxon>Bacillaceae</taxon>
        <taxon>Halalkalibacter</taxon>
    </lineage>
</organism>
<dbReference type="SMART" id="SM00871">
    <property type="entry name" value="AraC_E_bind"/>
    <property type="match status" value="1"/>
</dbReference>
<dbReference type="InterPro" id="IPR011256">
    <property type="entry name" value="Reg_factor_effector_dom_sf"/>
</dbReference>
<gene>
    <name evidence="2" type="ORF">M3202_19265</name>
</gene>
<dbReference type="InterPro" id="IPR010499">
    <property type="entry name" value="AraC_E-bd"/>
</dbReference>
<dbReference type="Pfam" id="PF06445">
    <property type="entry name" value="GyrI-like"/>
    <property type="match status" value="1"/>
</dbReference>
<name>A0A9X2DVA2_9BACI</name>
<dbReference type="RefSeq" id="WP_251224857.1">
    <property type="nucleotide sequence ID" value="NZ_JAMBOL010000030.1"/>
</dbReference>
<dbReference type="Gene3D" id="3.20.80.10">
    <property type="entry name" value="Regulatory factor, effector binding domain"/>
    <property type="match status" value="1"/>
</dbReference>
<evidence type="ECO:0000313" key="3">
    <source>
        <dbReference type="Proteomes" id="UP001139179"/>
    </source>
</evidence>
<dbReference type="SUPFAM" id="SSF55136">
    <property type="entry name" value="Probable bacterial effector-binding domain"/>
    <property type="match status" value="1"/>
</dbReference>
<accession>A0A9X2DVA2</accession>
<comment type="caution">
    <text evidence="2">The sequence shown here is derived from an EMBL/GenBank/DDBJ whole genome shotgun (WGS) entry which is preliminary data.</text>
</comment>